<sequence length="446" mass="45674">MAERRAGPTPPVRPAFDVSDDRLARAAWSRLAEPGDEVAVALVEQLGASGALAWLVEAVNDPARARRELVGLAECAGDDRAGLERLLGVPGIGAAVPTEDSGAPVRDPRSGPVARLLRAVARWAPRLDGLDPRRELHVLERLDGSLVVPGDPGWPTALDDLGAVRPLALWVRGSDRLAELAARSVAVVGARACTDYGRHVTGEIASGLAARGFTVVSGGAYGIDAAAHRAALVSSAPTVAFLAGGVDRLYPVGNTELLRAVVGTGGAVVSEVPPGSVPSRVRFLLRNRLIAAFAGATVVVEAAWRSGSLSTAVRAAELSRPVGAVPGPVTSMASTGCHRLLRDGAAVCVTDADEVAELAGALARDAAPAAPAAGTRRAPRGAAYDGLDAVETRTWDALPLRSGAPTDAVARSAGLAVSEAVGALGRLEIRGLAERTPGGWRRVRAG</sequence>
<dbReference type="GO" id="GO:0009294">
    <property type="term" value="P:DNA-mediated transformation"/>
    <property type="evidence" value="ECO:0007669"/>
    <property type="project" value="InterPro"/>
</dbReference>
<dbReference type="InterPro" id="IPR036388">
    <property type="entry name" value="WH-like_DNA-bd_sf"/>
</dbReference>
<dbReference type="NCBIfam" id="TIGR00732">
    <property type="entry name" value="dprA"/>
    <property type="match status" value="1"/>
</dbReference>
<dbReference type="InterPro" id="IPR003488">
    <property type="entry name" value="DprA"/>
</dbReference>
<protein>
    <submittedName>
        <fullName evidence="3">DNA processing protein DprA</fullName>
    </submittedName>
</protein>
<dbReference type="SUPFAM" id="SSF102405">
    <property type="entry name" value="MCP/YpsA-like"/>
    <property type="match status" value="1"/>
</dbReference>
<dbReference type="STRING" id="264251.FB00_09640"/>
<comment type="similarity">
    <text evidence="1">Belongs to the DprA/Smf family.</text>
</comment>
<dbReference type="Gene3D" id="1.10.10.10">
    <property type="entry name" value="Winged helix-like DNA-binding domain superfamily/Winged helix DNA-binding domain"/>
    <property type="match status" value="1"/>
</dbReference>
<dbReference type="Proteomes" id="UP000035265">
    <property type="component" value="Unassembled WGS sequence"/>
</dbReference>
<reference evidence="3 4" key="1">
    <citation type="submission" date="2014-05" db="EMBL/GenBank/DDBJ databases">
        <title>Cellulosimicrobium funkei U11 genome.</title>
        <authorList>
            <person name="Hu C."/>
            <person name="Gong Y."/>
            <person name="Wan W."/>
            <person name="Jiang M."/>
        </authorList>
    </citation>
    <scope>NUCLEOTIDE SEQUENCE [LARGE SCALE GENOMIC DNA]</scope>
    <source>
        <strain evidence="3 4">U11</strain>
    </source>
</reference>
<organism evidence="3 4">
    <name type="scientific">Cellulosimicrobium funkei</name>
    <dbReference type="NCBI Taxonomy" id="264251"/>
    <lineage>
        <taxon>Bacteria</taxon>
        <taxon>Bacillati</taxon>
        <taxon>Actinomycetota</taxon>
        <taxon>Actinomycetes</taxon>
        <taxon>Micrococcales</taxon>
        <taxon>Promicromonosporaceae</taxon>
        <taxon>Cellulosimicrobium</taxon>
    </lineage>
</organism>
<feature type="domain" description="Smf/DprA SLOG" evidence="2">
    <location>
        <begin position="146"/>
        <end position="357"/>
    </location>
</feature>
<keyword evidence="4" id="KW-1185">Reference proteome</keyword>
<comment type="caution">
    <text evidence="3">The sequence shown here is derived from an EMBL/GenBank/DDBJ whole genome shotgun (WGS) entry which is preliminary data.</text>
</comment>
<dbReference type="EMBL" id="JNBQ01000008">
    <property type="protein sequence ID" value="KLN34957.1"/>
    <property type="molecule type" value="Genomic_DNA"/>
</dbReference>
<evidence type="ECO:0000313" key="4">
    <source>
        <dbReference type="Proteomes" id="UP000035265"/>
    </source>
</evidence>
<dbReference type="PANTHER" id="PTHR43022">
    <property type="entry name" value="PROTEIN SMF"/>
    <property type="match status" value="1"/>
</dbReference>
<gene>
    <name evidence="3" type="ORF">FB00_09640</name>
</gene>
<dbReference type="PANTHER" id="PTHR43022:SF1">
    <property type="entry name" value="PROTEIN SMF"/>
    <property type="match status" value="1"/>
</dbReference>
<dbReference type="Gene3D" id="3.40.50.450">
    <property type="match status" value="1"/>
</dbReference>
<evidence type="ECO:0000259" key="2">
    <source>
        <dbReference type="Pfam" id="PF02481"/>
    </source>
</evidence>
<name>A0A0H2L450_9MICO</name>
<evidence type="ECO:0000256" key="1">
    <source>
        <dbReference type="ARBA" id="ARBA00006525"/>
    </source>
</evidence>
<dbReference type="InterPro" id="IPR057666">
    <property type="entry name" value="DrpA_SLOG"/>
</dbReference>
<dbReference type="PATRIC" id="fig|264251.5.peg.1961"/>
<dbReference type="AlphaFoldDB" id="A0A0H2L450"/>
<evidence type="ECO:0000313" key="3">
    <source>
        <dbReference type="EMBL" id="KLN34957.1"/>
    </source>
</evidence>
<proteinExistence type="inferred from homology"/>
<dbReference type="RefSeq" id="WP_047232654.1">
    <property type="nucleotide sequence ID" value="NZ_JNBQ01000008.1"/>
</dbReference>
<dbReference type="Pfam" id="PF02481">
    <property type="entry name" value="DNA_processg_A"/>
    <property type="match status" value="1"/>
</dbReference>
<accession>A0A0H2L450</accession>